<evidence type="ECO:0000256" key="1">
    <source>
        <dbReference type="SAM" id="MobiDB-lite"/>
    </source>
</evidence>
<evidence type="ECO:0000313" key="2">
    <source>
        <dbReference type="EMBL" id="OIW32077.1"/>
    </source>
</evidence>
<dbReference type="InterPro" id="IPR029058">
    <property type="entry name" value="AB_hydrolase_fold"/>
</dbReference>
<dbReference type="InParanoid" id="A0A1J7IXP8"/>
<dbReference type="STRING" id="1408157.A0A1J7IXP8"/>
<dbReference type="PANTHER" id="PTHR46082:SF6">
    <property type="entry name" value="AAA+ ATPASE DOMAIN-CONTAINING PROTEIN-RELATED"/>
    <property type="match status" value="1"/>
</dbReference>
<dbReference type="AlphaFoldDB" id="A0A1J7IXP8"/>
<dbReference type="Gene3D" id="3.40.50.300">
    <property type="entry name" value="P-loop containing nucleotide triphosphate hydrolases"/>
    <property type="match status" value="1"/>
</dbReference>
<dbReference type="InterPro" id="IPR053137">
    <property type="entry name" value="NLR-like"/>
</dbReference>
<dbReference type="Pfam" id="PF13374">
    <property type="entry name" value="TPR_10"/>
    <property type="match status" value="3"/>
</dbReference>
<feature type="region of interest" description="Disordered" evidence="1">
    <location>
        <begin position="410"/>
        <end position="434"/>
    </location>
</feature>
<protein>
    <submittedName>
        <fullName evidence="2">Uncharacterized protein</fullName>
    </submittedName>
</protein>
<dbReference type="SUPFAM" id="SSF53474">
    <property type="entry name" value="alpha/beta-Hydrolases"/>
    <property type="match status" value="1"/>
</dbReference>
<accession>A0A1J7IXP8</accession>
<sequence>MASTATATRRWTADNGVHWLRDLLPHDVPRARIFCWGYDANTHAGSHVSCQYLYDHARSLISDLCLERKLSNSMERPIIFVAHSLGGIVVKSALIHSDAARRGALEEHRSIKVSTYGIIFLGTPHQGGNGIQLGKLLVNIVSVFVAADDRILKHLERDSEWLQQQLGQYSPISGDFVTKFAFEEYKTPTAFGSIMVVPRVSAVVPGQANAEPIAIHADHANMVRYTKREDSGYKTISGHLTIMANDAVEEIRQNWEAERRTNEARSNASGLTFTIGFSLFGVSEVDNFVAREEELTQLHDILGKGRDRRTAIIHGLGGMGKTQLAVAYAKRHRDDYSAVFWLNSRDETSLKQGFVRVAERILREHPSLIYIKNAVESHDLDRTAQAVKQWLDDPKNNRWLVICDNYDHPLTDRDKNNTQNGRQDQEDETNEEANTTAHDYEIRPFLPDACHGAILITTRSSRVKLGQRIPLRKLGRPKDSLEILSYTSGRQNLDKGISSTWIGQSISLNYCIDIDATELVRVLDGLPLALSAAGAYLDNMAITVGEYLRLYKESWSRLQKTTPGLSAYDKALYSTWDISYARVEHHNPISAQLLHLWAYFDHEDLWFELLQKCPLSNPPWFQDLTCDELAFNEAVRVLCDYGLVDADTSSRERGAESSGYSMHSCVHMWTRYVLNKLRNAEMTFESVRLAMRCVASRVTEDTEREYWVLQRRLLRHGARCFEMMTDEVSIAEGEGWALLYLGRLFSDQGRLNEARAMYEWALQCNEKALGPDNKWTLATVTNLGNVFHKQGRLQDAETMHDRALKGYTKALGPDHVSTFGSLSNLGNLYAEQGRLDMAEDIYNRALQGATKVLEPEHELTLCVVHNLGSLCGRQGRLEEAETMCGQALQGYEKSVGLDHTSTLDTVSELGGLYRLQGKLQEAEAMYNRALEGYTKALGPDHNVTLDVVHNLGILYSGQRKLKEAETMFERALEGYTKALGPDHTSTLDVVYSLGILYSCQRQFKEAETMYDRALEGYTKALGPSHISTFRTVNGLAALYFSQGRLDEAKAFYERAMQGYEDALESGQTSALKMVESLNSVDIRDDRLVDKAVALYERVLQGCEKALGPEQVVQAHLPVLSLMDDLAFFYDRQGRVSEATAMYVRCQAGYKSVFGVQHDHYRRVTRALEKIDAGAGT</sequence>
<dbReference type="InterPro" id="IPR011990">
    <property type="entry name" value="TPR-like_helical_dom_sf"/>
</dbReference>
<dbReference type="SUPFAM" id="SSF48452">
    <property type="entry name" value="TPR-like"/>
    <property type="match status" value="2"/>
</dbReference>
<dbReference type="InterPro" id="IPR019734">
    <property type="entry name" value="TPR_rpt"/>
</dbReference>
<keyword evidence="3" id="KW-1185">Reference proteome</keyword>
<dbReference type="PANTHER" id="PTHR46082">
    <property type="entry name" value="ATP/GTP-BINDING PROTEIN-RELATED"/>
    <property type="match status" value="1"/>
</dbReference>
<dbReference type="Pfam" id="PF13424">
    <property type="entry name" value="TPR_12"/>
    <property type="match status" value="3"/>
</dbReference>
<dbReference type="SUPFAM" id="SSF52540">
    <property type="entry name" value="P-loop containing nucleoside triphosphate hydrolases"/>
    <property type="match status" value="1"/>
</dbReference>
<dbReference type="Gene3D" id="1.25.40.10">
    <property type="entry name" value="Tetratricopeptide repeat domain"/>
    <property type="match status" value="3"/>
</dbReference>
<organism evidence="2 3">
    <name type="scientific">Coniochaeta ligniaria NRRL 30616</name>
    <dbReference type="NCBI Taxonomy" id="1408157"/>
    <lineage>
        <taxon>Eukaryota</taxon>
        <taxon>Fungi</taxon>
        <taxon>Dikarya</taxon>
        <taxon>Ascomycota</taxon>
        <taxon>Pezizomycotina</taxon>
        <taxon>Sordariomycetes</taxon>
        <taxon>Sordariomycetidae</taxon>
        <taxon>Coniochaetales</taxon>
        <taxon>Coniochaetaceae</taxon>
        <taxon>Coniochaeta</taxon>
    </lineage>
</organism>
<dbReference type="Proteomes" id="UP000182658">
    <property type="component" value="Unassembled WGS sequence"/>
</dbReference>
<dbReference type="Gene3D" id="3.40.50.1820">
    <property type="entry name" value="alpha/beta hydrolase"/>
    <property type="match status" value="1"/>
</dbReference>
<dbReference type="InterPro" id="IPR027417">
    <property type="entry name" value="P-loop_NTPase"/>
</dbReference>
<dbReference type="EMBL" id="KV875095">
    <property type="protein sequence ID" value="OIW32077.1"/>
    <property type="molecule type" value="Genomic_DNA"/>
</dbReference>
<reference evidence="2 3" key="1">
    <citation type="submission" date="2016-10" db="EMBL/GenBank/DDBJ databases">
        <title>Draft genome sequence of Coniochaeta ligniaria NRRL30616, a lignocellulolytic fungus for bioabatement of inhibitors in plant biomass hydrolysates.</title>
        <authorList>
            <consortium name="DOE Joint Genome Institute"/>
            <person name="Jimenez D.J."/>
            <person name="Hector R.E."/>
            <person name="Riley R."/>
            <person name="Sun H."/>
            <person name="Grigoriev I.V."/>
            <person name="Van Elsas J.D."/>
            <person name="Nichols N.N."/>
        </authorList>
    </citation>
    <scope>NUCLEOTIDE SEQUENCE [LARGE SCALE GENOMIC DNA]</scope>
    <source>
        <strain evidence="2 3">NRRL 30616</strain>
    </source>
</reference>
<proteinExistence type="predicted"/>
<dbReference type="OrthoDB" id="626167at2759"/>
<evidence type="ECO:0000313" key="3">
    <source>
        <dbReference type="Proteomes" id="UP000182658"/>
    </source>
</evidence>
<name>A0A1J7IXP8_9PEZI</name>
<gene>
    <name evidence="2" type="ORF">CONLIGDRAFT_251504</name>
</gene>
<dbReference type="SMART" id="SM00028">
    <property type="entry name" value="TPR"/>
    <property type="match status" value="8"/>
</dbReference>